<proteinExistence type="predicted"/>
<dbReference type="PROSITE" id="PS51371">
    <property type="entry name" value="CBS"/>
    <property type="match status" value="2"/>
</dbReference>
<name>A0A398CJY3_9BACL</name>
<dbReference type="InterPro" id="IPR000644">
    <property type="entry name" value="CBS_dom"/>
</dbReference>
<evidence type="ECO:0000256" key="1">
    <source>
        <dbReference type="PROSITE-ProRule" id="PRU00703"/>
    </source>
</evidence>
<feature type="domain" description="CBS" evidence="2">
    <location>
        <begin position="188"/>
        <end position="251"/>
    </location>
</feature>
<dbReference type="InterPro" id="IPR046342">
    <property type="entry name" value="CBS_dom_sf"/>
</dbReference>
<evidence type="ECO:0000313" key="4">
    <source>
        <dbReference type="Proteomes" id="UP000266340"/>
    </source>
</evidence>
<accession>A0A398CJY3</accession>
<organism evidence="3 4">
    <name type="scientific">Cohnella faecalis</name>
    <dbReference type="NCBI Taxonomy" id="2315694"/>
    <lineage>
        <taxon>Bacteria</taxon>
        <taxon>Bacillati</taxon>
        <taxon>Bacillota</taxon>
        <taxon>Bacilli</taxon>
        <taxon>Bacillales</taxon>
        <taxon>Paenibacillaceae</taxon>
        <taxon>Cohnella</taxon>
    </lineage>
</organism>
<protein>
    <submittedName>
        <fullName evidence="3">CBS domain-containing protein</fullName>
    </submittedName>
</protein>
<dbReference type="SMART" id="SM00116">
    <property type="entry name" value="CBS"/>
    <property type="match status" value="2"/>
</dbReference>
<dbReference type="Pfam" id="PF00571">
    <property type="entry name" value="CBS"/>
    <property type="match status" value="1"/>
</dbReference>
<dbReference type="EMBL" id="QXJM01000039">
    <property type="protein sequence ID" value="RIE03013.1"/>
    <property type="molecule type" value="Genomic_DNA"/>
</dbReference>
<comment type="caution">
    <text evidence="3">The sequence shown here is derived from an EMBL/GenBank/DDBJ whole genome shotgun (WGS) entry which is preliminary data.</text>
</comment>
<evidence type="ECO:0000313" key="3">
    <source>
        <dbReference type="EMBL" id="RIE03013.1"/>
    </source>
</evidence>
<reference evidence="3 4" key="1">
    <citation type="submission" date="2018-09" db="EMBL/GenBank/DDBJ databases">
        <title>Cohnella cavernae sp. nov., isolated from a karst cave.</title>
        <authorList>
            <person name="Zhu H."/>
        </authorList>
    </citation>
    <scope>NUCLEOTIDE SEQUENCE [LARGE SCALE GENOMIC DNA]</scope>
    <source>
        <strain evidence="3 4">K2E09-144</strain>
    </source>
</reference>
<feature type="domain" description="CBS" evidence="2">
    <location>
        <begin position="115"/>
        <end position="170"/>
    </location>
</feature>
<keyword evidence="4" id="KW-1185">Reference proteome</keyword>
<sequence length="251" mass="28569">MTVLSQQIRYLSGEEVERADRFEVAFNRIHAQLRKLAPNERDDSFTSLLYKVSDRYSHVRANRENLRQYAKLRNALVHEYFGQDHYIAVPHKQVVAQIEAISEQLARPKNVLTIAARPVVAFQAGTPLSEVLATIERHSFTSYPVYQGTSFVGLITEDGISKWIAAQLRLSPIVDFGPVLIDHTLPFESPHNVVFVSSRTNVLEVEDLFEERLREREKIEAVIITDTGHSEEQALGIITSWDLVKVDAWSS</sequence>
<gene>
    <name evidence="3" type="ORF">D3H35_20675</name>
</gene>
<dbReference type="Gene3D" id="3.10.580.10">
    <property type="entry name" value="CBS-domain"/>
    <property type="match status" value="1"/>
</dbReference>
<dbReference type="AlphaFoldDB" id="A0A398CJY3"/>
<dbReference type="SUPFAM" id="SSF54631">
    <property type="entry name" value="CBS-domain pair"/>
    <property type="match status" value="1"/>
</dbReference>
<evidence type="ECO:0000259" key="2">
    <source>
        <dbReference type="PROSITE" id="PS51371"/>
    </source>
</evidence>
<keyword evidence="1" id="KW-0129">CBS domain</keyword>
<dbReference type="Proteomes" id="UP000266340">
    <property type="component" value="Unassembled WGS sequence"/>
</dbReference>